<dbReference type="PROSITE" id="PS50850">
    <property type="entry name" value="MFS"/>
    <property type="match status" value="1"/>
</dbReference>
<evidence type="ECO:0000256" key="4">
    <source>
        <dbReference type="ARBA" id="ARBA00022989"/>
    </source>
</evidence>
<evidence type="ECO:0000313" key="8">
    <source>
        <dbReference type="EMBL" id="KAF2676657.1"/>
    </source>
</evidence>
<name>A0A6G1IEJ2_9PLEO</name>
<dbReference type="OrthoDB" id="6612291at2759"/>
<organism evidence="8 9">
    <name type="scientific">Lentithecium fluviatile CBS 122367</name>
    <dbReference type="NCBI Taxonomy" id="1168545"/>
    <lineage>
        <taxon>Eukaryota</taxon>
        <taxon>Fungi</taxon>
        <taxon>Dikarya</taxon>
        <taxon>Ascomycota</taxon>
        <taxon>Pezizomycotina</taxon>
        <taxon>Dothideomycetes</taxon>
        <taxon>Pleosporomycetidae</taxon>
        <taxon>Pleosporales</taxon>
        <taxon>Massarineae</taxon>
        <taxon>Lentitheciaceae</taxon>
        <taxon>Lentithecium</taxon>
    </lineage>
</organism>
<comment type="similarity">
    <text evidence="2">Belongs to the major facilitator superfamily. Sugar transporter (TC 2.A.1.1) family.</text>
</comment>
<feature type="transmembrane region" description="Helical" evidence="6">
    <location>
        <begin position="104"/>
        <end position="125"/>
    </location>
</feature>
<evidence type="ECO:0000256" key="2">
    <source>
        <dbReference type="ARBA" id="ARBA00010992"/>
    </source>
</evidence>
<dbReference type="InterPro" id="IPR036259">
    <property type="entry name" value="MFS_trans_sf"/>
</dbReference>
<keyword evidence="3 6" id="KW-0812">Transmembrane</keyword>
<evidence type="ECO:0000256" key="3">
    <source>
        <dbReference type="ARBA" id="ARBA00022692"/>
    </source>
</evidence>
<dbReference type="InterPro" id="IPR005828">
    <property type="entry name" value="MFS_sugar_transport-like"/>
</dbReference>
<evidence type="ECO:0000259" key="7">
    <source>
        <dbReference type="PROSITE" id="PS50850"/>
    </source>
</evidence>
<dbReference type="Proteomes" id="UP000799291">
    <property type="component" value="Unassembled WGS sequence"/>
</dbReference>
<keyword evidence="9" id="KW-1185">Reference proteome</keyword>
<dbReference type="Pfam" id="PF00083">
    <property type="entry name" value="Sugar_tr"/>
    <property type="match status" value="1"/>
</dbReference>
<evidence type="ECO:0000256" key="1">
    <source>
        <dbReference type="ARBA" id="ARBA00004141"/>
    </source>
</evidence>
<evidence type="ECO:0000256" key="6">
    <source>
        <dbReference type="SAM" id="Phobius"/>
    </source>
</evidence>
<dbReference type="PANTHER" id="PTHR48022">
    <property type="entry name" value="PLASTIDIC GLUCOSE TRANSPORTER 4"/>
    <property type="match status" value="1"/>
</dbReference>
<dbReference type="GO" id="GO:0005351">
    <property type="term" value="F:carbohydrate:proton symporter activity"/>
    <property type="evidence" value="ECO:0007669"/>
    <property type="project" value="TreeGrafter"/>
</dbReference>
<dbReference type="Gene3D" id="1.20.1250.20">
    <property type="entry name" value="MFS general substrate transporter like domains"/>
    <property type="match status" value="1"/>
</dbReference>
<keyword evidence="4 6" id="KW-1133">Transmembrane helix</keyword>
<evidence type="ECO:0000256" key="5">
    <source>
        <dbReference type="ARBA" id="ARBA00023136"/>
    </source>
</evidence>
<dbReference type="SUPFAM" id="SSF103473">
    <property type="entry name" value="MFS general substrate transporter"/>
    <property type="match status" value="1"/>
</dbReference>
<feature type="domain" description="Major facilitator superfamily (MFS) profile" evidence="7">
    <location>
        <begin position="29"/>
        <end position="472"/>
    </location>
</feature>
<gene>
    <name evidence="8" type="ORF">K458DRAFT_447370</name>
</gene>
<feature type="transmembrane region" description="Helical" evidence="6">
    <location>
        <begin position="418"/>
        <end position="438"/>
    </location>
</feature>
<dbReference type="InterPro" id="IPR050360">
    <property type="entry name" value="MFS_Sugar_Transporters"/>
</dbReference>
<feature type="transmembrane region" description="Helical" evidence="6">
    <location>
        <begin position="286"/>
        <end position="309"/>
    </location>
</feature>
<dbReference type="PANTHER" id="PTHR48022:SF41">
    <property type="entry name" value="MAJOR FACILITATOR SUPERFAMILY (MFS) PROFILE DOMAIN-CONTAINING PROTEIN"/>
    <property type="match status" value="1"/>
</dbReference>
<feature type="transmembrane region" description="Helical" evidence="6">
    <location>
        <begin position="350"/>
        <end position="371"/>
    </location>
</feature>
<evidence type="ECO:0000313" key="9">
    <source>
        <dbReference type="Proteomes" id="UP000799291"/>
    </source>
</evidence>
<proteinExistence type="inferred from homology"/>
<dbReference type="PROSITE" id="PS00217">
    <property type="entry name" value="SUGAR_TRANSPORT_2"/>
    <property type="match status" value="1"/>
</dbReference>
<feature type="transmembrane region" description="Helical" evidence="6">
    <location>
        <begin position="68"/>
        <end position="92"/>
    </location>
</feature>
<dbReference type="EMBL" id="MU005631">
    <property type="protein sequence ID" value="KAF2676657.1"/>
    <property type="molecule type" value="Genomic_DNA"/>
</dbReference>
<dbReference type="AlphaFoldDB" id="A0A6G1IEJ2"/>
<dbReference type="GO" id="GO:0016020">
    <property type="term" value="C:membrane"/>
    <property type="evidence" value="ECO:0007669"/>
    <property type="project" value="UniProtKB-SubCell"/>
</dbReference>
<protein>
    <submittedName>
        <fullName evidence="8">MFS general substrate transporter</fullName>
    </submittedName>
</protein>
<feature type="transmembrane region" description="Helical" evidence="6">
    <location>
        <begin position="450"/>
        <end position="468"/>
    </location>
</feature>
<feature type="transmembrane region" description="Helical" evidence="6">
    <location>
        <begin position="170"/>
        <end position="193"/>
    </location>
</feature>
<keyword evidence="5 6" id="KW-0472">Membrane</keyword>
<feature type="transmembrane region" description="Helical" evidence="6">
    <location>
        <begin position="377"/>
        <end position="406"/>
    </location>
</feature>
<feature type="transmembrane region" description="Helical" evidence="6">
    <location>
        <begin position="321"/>
        <end position="343"/>
    </location>
</feature>
<dbReference type="InterPro" id="IPR020846">
    <property type="entry name" value="MFS_dom"/>
</dbReference>
<feature type="transmembrane region" description="Helical" evidence="6">
    <location>
        <begin position="26"/>
        <end position="48"/>
    </location>
</feature>
<sequence length="505" mass="55497">MESSESRENGDERRTLWRYAKKYRKVVWVTFGLASAILLYGYDFVIVGTVSGMPEFQKDFGELHNDEWILPSLWLALWNVSSPLGAMFGAVFGGWFQDRVGRRLSLATGSFLSAVGVAIMFVSYIPTDMEGRRLAFLIGKLVQGAATGTVMAATQTYLSEILPPVLRGSGMAFFPVFTLLGQLTGALVIFGCLNQKRGYVIAFGSQWPFSFIPMIVAYFVPESPTWLIRTRKVDKALVAQARLDPAGTNTKAVVNQIAADIAHEEETTKNTTFAQCFDRRNLRRTLIVLFAMSIPNFFGLPLLAKASYFLQICGMKASLSIIFLILGIILGLLANVASVWMVSKFRRRELTLSTLSLCTLFWGSMGVANCFKGNGVVWWTAASMMLTIITAGVGVWPVSFAVAAEASSLQLRAKTQGLGWTVSAFSTALSGIALPYVFNPDAGNLRGKVGFTYVSSCGVAVVLSWFLLPEMKGRSVGEIDRMFEMGLGGREFGVWRGEERRTGRD</sequence>
<reference evidence="8" key="1">
    <citation type="journal article" date="2020" name="Stud. Mycol.">
        <title>101 Dothideomycetes genomes: a test case for predicting lifestyles and emergence of pathogens.</title>
        <authorList>
            <person name="Haridas S."/>
            <person name="Albert R."/>
            <person name="Binder M."/>
            <person name="Bloem J."/>
            <person name="Labutti K."/>
            <person name="Salamov A."/>
            <person name="Andreopoulos B."/>
            <person name="Baker S."/>
            <person name="Barry K."/>
            <person name="Bills G."/>
            <person name="Bluhm B."/>
            <person name="Cannon C."/>
            <person name="Castanera R."/>
            <person name="Culley D."/>
            <person name="Daum C."/>
            <person name="Ezra D."/>
            <person name="Gonzalez J."/>
            <person name="Henrissat B."/>
            <person name="Kuo A."/>
            <person name="Liang C."/>
            <person name="Lipzen A."/>
            <person name="Lutzoni F."/>
            <person name="Magnuson J."/>
            <person name="Mondo S."/>
            <person name="Nolan M."/>
            <person name="Ohm R."/>
            <person name="Pangilinan J."/>
            <person name="Park H.-J."/>
            <person name="Ramirez L."/>
            <person name="Alfaro M."/>
            <person name="Sun H."/>
            <person name="Tritt A."/>
            <person name="Yoshinaga Y."/>
            <person name="Zwiers L.-H."/>
            <person name="Turgeon B."/>
            <person name="Goodwin S."/>
            <person name="Spatafora J."/>
            <person name="Crous P."/>
            <person name="Grigoriev I."/>
        </authorList>
    </citation>
    <scope>NUCLEOTIDE SEQUENCE</scope>
    <source>
        <strain evidence="8">CBS 122367</strain>
    </source>
</reference>
<accession>A0A6G1IEJ2</accession>
<comment type="subcellular location">
    <subcellularLocation>
        <location evidence="1">Membrane</location>
        <topology evidence="1">Multi-pass membrane protein</topology>
    </subcellularLocation>
</comment>
<dbReference type="InterPro" id="IPR005829">
    <property type="entry name" value="Sugar_transporter_CS"/>
</dbReference>